<feature type="compositionally biased region" description="Basic and acidic residues" evidence="1">
    <location>
        <begin position="173"/>
        <end position="182"/>
    </location>
</feature>
<evidence type="ECO:0000313" key="5">
    <source>
        <dbReference type="EMBL" id="KAF3770621.1"/>
    </source>
</evidence>
<feature type="compositionally biased region" description="Basic and acidic residues" evidence="1">
    <location>
        <begin position="401"/>
        <end position="438"/>
    </location>
</feature>
<feature type="region of interest" description="Disordered" evidence="1">
    <location>
        <begin position="1"/>
        <end position="272"/>
    </location>
</feature>
<feature type="compositionally biased region" description="Basic and acidic residues" evidence="1">
    <location>
        <begin position="1299"/>
        <end position="1308"/>
    </location>
</feature>
<feature type="compositionally biased region" description="Polar residues" evidence="1">
    <location>
        <begin position="336"/>
        <end position="346"/>
    </location>
</feature>
<feature type="compositionally biased region" description="Polar residues" evidence="1">
    <location>
        <begin position="1643"/>
        <end position="1654"/>
    </location>
</feature>
<feature type="compositionally biased region" description="Low complexity" evidence="1">
    <location>
        <begin position="1620"/>
        <end position="1637"/>
    </location>
</feature>
<feature type="compositionally biased region" description="Low complexity" evidence="1">
    <location>
        <begin position="468"/>
        <end position="479"/>
    </location>
</feature>
<feature type="compositionally biased region" description="Low complexity" evidence="1">
    <location>
        <begin position="1666"/>
        <end position="1680"/>
    </location>
</feature>
<evidence type="ECO:0000259" key="3">
    <source>
        <dbReference type="Pfam" id="PF24344"/>
    </source>
</evidence>
<feature type="compositionally biased region" description="Low complexity" evidence="1">
    <location>
        <begin position="1281"/>
        <end position="1295"/>
    </location>
</feature>
<dbReference type="OrthoDB" id="5408934at2759"/>
<feature type="compositionally biased region" description="Acidic residues" evidence="1">
    <location>
        <begin position="1360"/>
        <end position="1382"/>
    </location>
</feature>
<feature type="compositionally biased region" description="Basic and acidic residues" evidence="1">
    <location>
        <begin position="365"/>
        <end position="388"/>
    </location>
</feature>
<dbReference type="RefSeq" id="XP_040781582.1">
    <property type="nucleotide sequence ID" value="XM_040926107.1"/>
</dbReference>
<dbReference type="InterPro" id="IPR056416">
    <property type="entry name" value="DH_2_fung"/>
</dbReference>
<dbReference type="Proteomes" id="UP000803844">
    <property type="component" value="Unassembled WGS sequence"/>
</dbReference>
<feature type="region of interest" description="Disordered" evidence="1">
    <location>
        <begin position="570"/>
        <end position="785"/>
    </location>
</feature>
<feature type="compositionally biased region" description="Basic and acidic residues" evidence="1">
    <location>
        <begin position="493"/>
        <end position="503"/>
    </location>
</feature>
<feature type="region of interest" description="Disordered" evidence="1">
    <location>
        <begin position="280"/>
        <end position="299"/>
    </location>
</feature>
<feature type="compositionally biased region" description="Basic and acidic residues" evidence="1">
    <location>
        <begin position="112"/>
        <end position="124"/>
    </location>
</feature>
<dbReference type="Pfam" id="PF24344">
    <property type="entry name" value="PH_23"/>
    <property type="match status" value="1"/>
</dbReference>
<reference evidence="5" key="1">
    <citation type="journal article" date="2020" name="Phytopathology">
        <title>Genome sequence of the chestnut blight fungus Cryphonectria parasitica EP155: A fundamental resource for an archetypical invasive plant pathogen.</title>
        <authorList>
            <person name="Crouch J.A."/>
            <person name="Dawe A."/>
            <person name="Aerts A."/>
            <person name="Barry K."/>
            <person name="Churchill A.C.L."/>
            <person name="Grimwood J."/>
            <person name="Hillman B."/>
            <person name="Milgroom M.G."/>
            <person name="Pangilinan J."/>
            <person name="Smith M."/>
            <person name="Salamov A."/>
            <person name="Schmutz J."/>
            <person name="Yadav J."/>
            <person name="Grigoriev I.V."/>
            <person name="Nuss D."/>
        </authorList>
    </citation>
    <scope>NUCLEOTIDE SEQUENCE</scope>
    <source>
        <strain evidence="5">EP155</strain>
    </source>
</reference>
<keyword evidence="6" id="KW-1185">Reference proteome</keyword>
<dbReference type="Pfam" id="PF24340">
    <property type="entry name" value="DH_2"/>
    <property type="match status" value="1"/>
</dbReference>
<feature type="domain" description="DBL homology" evidence="2">
    <location>
        <begin position="874"/>
        <end position="1075"/>
    </location>
</feature>
<gene>
    <name evidence="5" type="ORF">M406DRAFT_87468</name>
</gene>
<dbReference type="GeneID" id="63843236"/>
<feature type="compositionally biased region" description="Basic and acidic residues" evidence="1">
    <location>
        <begin position="639"/>
        <end position="658"/>
    </location>
</feature>
<feature type="compositionally biased region" description="Polar residues" evidence="1">
    <location>
        <begin position="709"/>
        <end position="733"/>
    </location>
</feature>
<feature type="region of interest" description="Disordered" evidence="1">
    <location>
        <begin position="312"/>
        <end position="525"/>
    </location>
</feature>
<dbReference type="InterPro" id="IPR056223">
    <property type="entry name" value="PH_24"/>
</dbReference>
<feature type="region of interest" description="Disordered" evidence="1">
    <location>
        <begin position="1583"/>
        <end position="1699"/>
    </location>
</feature>
<comment type="caution">
    <text evidence="5">The sequence shown here is derived from an EMBL/GenBank/DDBJ whole genome shotgun (WGS) entry which is preliminary data.</text>
</comment>
<feature type="domain" description="PH" evidence="4">
    <location>
        <begin position="1430"/>
        <end position="1580"/>
    </location>
</feature>
<organism evidence="5 6">
    <name type="scientific">Cryphonectria parasitica (strain ATCC 38755 / EP155)</name>
    <dbReference type="NCBI Taxonomy" id="660469"/>
    <lineage>
        <taxon>Eukaryota</taxon>
        <taxon>Fungi</taxon>
        <taxon>Dikarya</taxon>
        <taxon>Ascomycota</taxon>
        <taxon>Pezizomycotina</taxon>
        <taxon>Sordariomycetes</taxon>
        <taxon>Sordariomycetidae</taxon>
        <taxon>Diaporthales</taxon>
        <taxon>Cryphonectriaceae</taxon>
        <taxon>Cryphonectria-Endothia species complex</taxon>
        <taxon>Cryphonectria</taxon>
    </lineage>
</organism>
<feature type="compositionally biased region" description="Basic and acidic residues" evidence="1">
    <location>
        <begin position="734"/>
        <end position="745"/>
    </location>
</feature>
<protein>
    <submittedName>
        <fullName evidence="5">Uncharacterized protein</fullName>
    </submittedName>
</protein>
<dbReference type="Pfam" id="PF24345">
    <property type="entry name" value="PH_24"/>
    <property type="match status" value="1"/>
</dbReference>
<feature type="compositionally biased region" description="Basic and acidic residues" evidence="1">
    <location>
        <begin position="202"/>
        <end position="213"/>
    </location>
</feature>
<dbReference type="EMBL" id="MU032344">
    <property type="protein sequence ID" value="KAF3770621.1"/>
    <property type="molecule type" value="Genomic_DNA"/>
</dbReference>
<proteinExistence type="predicted"/>
<evidence type="ECO:0000313" key="6">
    <source>
        <dbReference type="Proteomes" id="UP000803844"/>
    </source>
</evidence>
<feature type="compositionally biased region" description="Basic residues" evidence="1">
    <location>
        <begin position="455"/>
        <end position="467"/>
    </location>
</feature>
<evidence type="ECO:0000259" key="2">
    <source>
        <dbReference type="Pfam" id="PF24340"/>
    </source>
</evidence>
<feature type="compositionally biased region" description="Polar residues" evidence="1">
    <location>
        <begin position="674"/>
        <end position="684"/>
    </location>
</feature>
<feature type="compositionally biased region" description="Basic and acidic residues" evidence="1">
    <location>
        <begin position="594"/>
        <end position="618"/>
    </location>
</feature>
<feature type="compositionally biased region" description="Polar residues" evidence="1">
    <location>
        <begin position="47"/>
        <end position="57"/>
    </location>
</feature>
<name>A0A9P4YCN3_CRYP1</name>
<feature type="region of interest" description="Disordered" evidence="1">
    <location>
        <begin position="1226"/>
        <end position="1389"/>
    </location>
</feature>
<feature type="compositionally biased region" description="Pro residues" evidence="1">
    <location>
        <begin position="285"/>
        <end position="295"/>
    </location>
</feature>
<sequence length="1853" mass="201520">MAPARASTDEGNNEKPPTSPRKASAAANKTPPAPKRPGNNGVATPANRKTSAGQTPKTAPAAAGGPGAGARKSPTKKSVEPSLLGDFLLGRPSPARQAAARRKSVGTAAVRQELRQQMRQDAVRRVQRPGGVQSRVKQWQANNAAAMATGNPEDAASEPTEVAVQVDEESVTEEDRVRIKFREKSRRKSTGTPKTSPPPPEKSFDTTKDDAPKEPTPAAERPKAPPKKRIVSDDNWMKRNKGNMPPKATAGPGARISPSFPKLNKPSITQNRVKDWAMKVEVPASPAPPKIPDNPKPAREYATRCGATITVEEDGSTVKNGRGPELITVEEDGKSSARTWATGSSRSGDDGIRVKAVRTASPHVSGDERLNIKPTRRNKEPVRVDDGIRVQPIKTSPLPDDGIRVRPVPDSEPRRVPRKTSRDKTAHAPGADRERTPTGRDGMNSEDAATDTPTRKSKSRGPTRTMRRATAPAPTATETSITYSDGEGSWTSHESDSRYESDKPSSAPEKSLADIPFGNSAFSELDLPLGADHHHFKRPKLQKNTSSFKAVPNAFKKIMTGAKEIVHEKVDPPKPVVNQPPSIEKWLNGTVDPFVEKPAPKGTSVEKDWEKDVRRRASAEIAQKTAATPTDPTEPSPRVSKEEDKEQPLQSEAQRKPSEPVSQTPIGLKRSKATKINSFKQPSAKTPLRETLNNLFRGESSGHKIPTKAYSSYQDTDTESESSYTDYVEQNDQGDPHVRSVDPPRRSPSPESSYVSTDVSSNTEGPYMTSAIPRHRPPPTNGQYELSTIVSEGSESTVGSETMTVLSESTVTQTTALTRSSAISRRNRGPGLKRRLTKHSDLVSVLSLPDQDGPVRASSIKSTSSLRRRTSNLERVTAEDLLKEFSIDEDLYRRELKTLVDGAIPVLLKRAVHGEGGSAADLFSASSDGRGDSLGRAVVNMGVALEKLKALHKWAPLNDVDRILTWVFTAYPVYDKYLDAWRLGFEGIIVNLAPASGRMDDEDSLINAMPRNAAGDVVDTEGQPVDLQRLLTRPLARVRGLLKLLRGARAIGIKHPELALVIDDFTTLQEKARRRYREEVARKTDEDASNTDTSRCSDLRNLKPMEGVLIDPTRQVNAKDFFSMDICHSNGQRLECQVELIYRDKPKDPTDRGDVLIRDTGHARFSLLFPPIPKSAISARRGDYPGALVLMVRGRHNGKEWYELLTLTTDLEEQVLDWLDMLGTTPVPPQMTHSTMKDGSAASSSPRQESDVPLGERTGPANAAEEPRASSTPSRYHVRHASTPSTPRTPPADASSFEHSPKPFREDGAPPPPVHRTLSTGKPAPLSPPVELAPAARIRRRGSSPLKHEYRPSDVSSDSSESDSDSASDVESSGDELDEADVPDTQPAISIKETSAISGIESVVSDNSITPSHSASQVGLYGRLGPGGAKDPEYTVKAIAAISYWSDKKGQWGDAWHEACSIVVTPGLIEAYPLSMHPVSGTGALNSSGSSEFGGDADLSRMQPLIALELTPIVMIRQSTVIDLEVRSPVRPYCKLAKIDGKIFRFRATSTKEGSTLYTAVHQARLNNAKYKALEEEARFRSFGQPDATAQDPDGQSSSSHRRSWFGRRNSYRASTRAPSQSVSQSQGTSSSSSAPSLFKRLTGSSSPSFNIDKSSVDRRSMSRPTTAAASLYTSGSSSSGNVTPPRSPSVSMTEASSGRTVVLGSDNLKIRCHLLVTPTKWEDHGNCNLQITRPPPGMRQELRIRHGMEKRVIVTKIPKKTFRFGDADPEKTKPIIVLDVVLGSKCFGRLGARGIILNVWEDLRDEENKVGVAPKTGNLAGTVKKWCFQCSSATEANWIYGLVAQEVNIGLQ</sequence>
<evidence type="ECO:0000259" key="4">
    <source>
        <dbReference type="Pfam" id="PF24345"/>
    </source>
</evidence>
<accession>A0A9P4YCN3</accession>
<feature type="compositionally biased region" description="Polar residues" evidence="1">
    <location>
        <begin position="1681"/>
        <end position="1699"/>
    </location>
</feature>
<evidence type="ECO:0000256" key="1">
    <source>
        <dbReference type="SAM" id="MobiDB-lite"/>
    </source>
</evidence>
<feature type="domain" description="PH" evidence="3">
    <location>
        <begin position="1090"/>
        <end position="1230"/>
    </location>
</feature>
<dbReference type="InterPro" id="IPR056222">
    <property type="entry name" value="PH_23"/>
</dbReference>